<evidence type="ECO:0000256" key="3">
    <source>
        <dbReference type="ARBA" id="ARBA00023002"/>
    </source>
</evidence>
<dbReference type="Pfam" id="PF12831">
    <property type="entry name" value="FAD_oxidored"/>
    <property type="match status" value="1"/>
</dbReference>
<gene>
    <name evidence="6" type="ORF">SK3146_06129</name>
</gene>
<accession>A0ABY4RW01</accession>
<dbReference type="PANTHER" id="PTHR43498">
    <property type="entry name" value="FERREDOXIN:COB-COM HETERODISULFIDE REDUCTASE SUBUNIT A"/>
    <property type="match status" value="1"/>
</dbReference>
<name>A0ABY4RW01_9BACL</name>
<dbReference type="RefSeq" id="WP_249862339.1">
    <property type="nucleotide sequence ID" value="NZ_CP027059.1"/>
</dbReference>
<keyword evidence="5" id="KW-0411">Iron-sulfur</keyword>
<dbReference type="InterPro" id="IPR036188">
    <property type="entry name" value="FAD/NAD-bd_sf"/>
</dbReference>
<organism evidence="6 7">
    <name type="scientific">Paenibacillus konkukensis</name>
    <dbReference type="NCBI Taxonomy" id="2020716"/>
    <lineage>
        <taxon>Bacteria</taxon>
        <taxon>Bacillati</taxon>
        <taxon>Bacillota</taxon>
        <taxon>Bacilli</taxon>
        <taxon>Bacillales</taxon>
        <taxon>Paenibacillaceae</taxon>
        <taxon>Paenibacillus</taxon>
    </lineage>
</organism>
<dbReference type="SUPFAM" id="SSF51905">
    <property type="entry name" value="FAD/NAD(P)-binding domain"/>
    <property type="match status" value="1"/>
</dbReference>
<evidence type="ECO:0000313" key="6">
    <source>
        <dbReference type="EMBL" id="UQZ86836.1"/>
    </source>
</evidence>
<dbReference type="EMBL" id="CP027059">
    <property type="protein sequence ID" value="UQZ86836.1"/>
    <property type="molecule type" value="Genomic_DNA"/>
</dbReference>
<evidence type="ECO:0000313" key="7">
    <source>
        <dbReference type="Proteomes" id="UP001057134"/>
    </source>
</evidence>
<proteinExistence type="predicted"/>
<reference evidence="6" key="2">
    <citation type="journal article" date="2021" name="J Anim Sci Technol">
        <title>Complete genome sequence of Paenibacillus konkukensis sp. nov. SK3146 as a potential probiotic strain.</title>
        <authorList>
            <person name="Jung H.I."/>
            <person name="Park S."/>
            <person name="Niu K.M."/>
            <person name="Lee S.W."/>
            <person name="Kothari D."/>
            <person name="Yi K.J."/>
            <person name="Kim S.K."/>
        </authorList>
    </citation>
    <scope>NUCLEOTIDE SEQUENCE</scope>
    <source>
        <strain evidence="6">SK3146</strain>
    </source>
</reference>
<keyword evidence="7" id="KW-1185">Reference proteome</keyword>
<keyword evidence="2" id="KW-0479">Metal-binding</keyword>
<keyword evidence="3" id="KW-0560">Oxidoreductase</keyword>
<dbReference type="PANTHER" id="PTHR43498:SF1">
    <property type="entry name" value="COB--COM HETERODISULFIDE REDUCTASE IRON-SULFUR SUBUNIT A"/>
    <property type="match status" value="1"/>
</dbReference>
<protein>
    <submittedName>
        <fullName evidence="6">Dihydrolipoamide dehydrogenase</fullName>
    </submittedName>
</protein>
<dbReference type="Gene3D" id="3.50.50.60">
    <property type="entry name" value="FAD/NAD(P)-binding domain"/>
    <property type="match status" value="1"/>
</dbReference>
<keyword evidence="4" id="KW-0408">Iron</keyword>
<keyword evidence="1" id="KW-0004">4Fe-4S</keyword>
<sequence>MRIGIKGLGMLVAAVLLAGATWFSWLVWGQGGSSGKMLNEVRNKAAGGASDTAKQQPLKVVESVQKLKGEYDVIVAGTDPEGVTAAISAARSGLKVLLVDGRNRDILGGLMTIGWLNTLDLNYAPEASMIPGKHNFLNKGIFQEWYDQVEGTSFDTHTAANVFYDMVRHEPNIDLLMKVKEMNPITEPSASGSGKRVAGIELVKADGSKQTVRAKAVIDATQDADVAAAAGVPFTWGREDIGDKQSQMAVTLVMKLSGVTPEVWQSFGKHKDTGMDAMSVWGFPEMKEYASTNKERVRMRGLNIGRQNDGTILINAMQIFGVDPLNPQSVQEGMEIGRKEAPHIVQYMKEHFSEFKDLELAGTAPELYVRESRHIQGEYRLTMADLLDNRDQWDAIAYGSYQVDIQSTNYQDPGAVMMHPKQYAVPFRSLVPKQVDGLLVVGRAASFDTLPHGSARVIPLGMATAQAAGVAAQTAIENNISFRQLSQSADAVKTMQDKLRQRKVELSMQKFDPPAYTKHKAYPGLKAAVSMFATTGGYDNMQWKLDDKSNAQRFVNNMLAVRKAHPDAFKGEPSAALKGMTDPAKQPLTLEQAALTLGNAMGLKTLEEKTIRHLTERGWIRQETIKAIEQPAALTNGDAFMLIRDIVATFAGKTYE</sequence>
<evidence type="ECO:0000256" key="4">
    <source>
        <dbReference type="ARBA" id="ARBA00023004"/>
    </source>
</evidence>
<reference evidence="6" key="1">
    <citation type="submission" date="2018-02" db="EMBL/GenBank/DDBJ databases">
        <authorList>
            <person name="Kim S.-K."/>
            <person name="Jung H.-I."/>
            <person name="Lee S.-W."/>
        </authorList>
    </citation>
    <scope>NUCLEOTIDE SEQUENCE</scope>
    <source>
        <strain evidence="6">SK3146</strain>
    </source>
</reference>
<dbReference type="Proteomes" id="UP001057134">
    <property type="component" value="Chromosome"/>
</dbReference>
<evidence type="ECO:0000256" key="5">
    <source>
        <dbReference type="ARBA" id="ARBA00023014"/>
    </source>
</evidence>
<evidence type="ECO:0000256" key="2">
    <source>
        <dbReference type="ARBA" id="ARBA00022723"/>
    </source>
</evidence>
<dbReference type="InterPro" id="IPR039650">
    <property type="entry name" value="HdrA-like"/>
</dbReference>
<evidence type="ECO:0000256" key="1">
    <source>
        <dbReference type="ARBA" id="ARBA00022485"/>
    </source>
</evidence>